<keyword evidence="2" id="KW-1185">Reference proteome</keyword>
<evidence type="ECO:0000313" key="1">
    <source>
        <dbReference type="EMBL" id="MBB4741939.1"/>
    </source>
</evidence>
<dbReference type="InterPro" id="IPR038735">
    <property type="entry name" value="MSMEG_1276-like_NTP-PPase_dom"/>
</dbReference>
<proteinExistence type="predicted"/>
<dbReference type="CDD" id="cd11532">
    <property type="entry name" value="NTP-PPase_COG4997"/>
    <property type="match status" value="1"/>
</dbReference>
<organism evidence="1 2">
    <name type="scientific">Actinoplanes octamycinicus</name>
    <dbReference type="NCBI Taxonomy" id="135948"/>
    <lineage>
        <taxon>Bacteria</taxon>
        <taxon>Bacillati</taxon>
        <taxon>Actinomycetota</taxon>
        <taxon>Actinomycetes</taxon>
        <taxon>Micromonosporales</taxon>
        <taxon>Micromonosporaceae</taxon>
        <taxon>Actinoplanes</taxon>
    </lineage>
</organism>
<accession>A0A7W7H0Y7</accession>
<dbReference type="SUPFAM" id="SSF101386">
    <property type="entry name" value="all-alpha NTP pyrophosphatases"/>
    <property type="match status" value="1"/>
</dbReference>
<evidence type="ECO:0000313" key="2">
    <source>
        <dbReference type="Proteomes" id="UP000546162"/>
    </source>
</evidence>
<sequence>MAGDTGQTGKLVRDRIPEIIRRDGLEPILRTATDDEFRGYVHAKLREELNEYLESGRAEELADVLEACFAAAGLQGVSRTDLIELAEQKRQERGGFDDRLIWLGNAG</sequence>
<dbReference type="RefSeq" id="WP_185042366.1">
    <property type="nucleotide sequence ID" value="NZ_BAABFG010000005.1"/>
</dbReference>
<gene>
    <name evidence="1" type="ORF">BJY16_005398</name>
</gene>
<dbReference type="EMBL" id="JACHNB010000001">
    <property type="protein sequence ID" value="MBB4741939.1"/>
    <property type="molecule type" value="Genomic_DNA"/>
</dbReference>
<comment type="caution">
    <text evidence="1">The sequence shown here is derived from an EMBL/GenBank/DDBJ whole genome shotgun (WGS) entry which is preliminary data.</text>
</comment>
<dbReference type="Proteomes" id="UP000546162">
    <property type="component" value="Unassembled WGS sequence"/>
</dbReference>
<reference evidence="1 2" key="1">
    <citation type="submission" date="2020-08" db="EMBL/GenBank/DDBJ databases">
        <title>Sequencing the genomes of 1000 actinobacteria strains.</title>
        <authorList>
            <person name="Klenk H.-P."/>
        </authorList>
    </citation>
    <scope>NUCLEOTIDE SEQUENCE [LARGE SCALE GENOMIC DNA]</scope>
    <source>
        <strain evidence="1 2">DSM 45809</strain>
    </source>
</reference>
<dbReference type="AlphaFoldDB" id="A0A7W7H0Y7"/>
<name>A0A7W7H0Y7_9ACTN</name>
<protein>
    <submittedName>
        <fullName evidence="1">Putative house-cleaning noncanonical NTP pyrophosphatase (MazG superfamily)</fullName>
    </submittedName>
</protein>